<proteinExistence type="predicted"/>
<evidence type="ECO:0000256" key="1">
    <source>
        <dbReference type="SAM" id="Phobius"/>
    </source>
</evidence>
<evidence type="ECO:0000313" key="2">
    <source>
        <dbReference type="EMBL" id="GGN78378.1"/>
    </source>
</evidence>
<protein>
    <submittedName>
        <fullName evidence="2">Uncharacterized protein</fullName>
    </submittedName>
</protein>
<comment type="caution">
    <text evidence="2">The sequence shown here is derived from an EMBL/GenBank/DDBJ whole genome shotgun (WGS) entry which is preliminary data.</text>
</comment>
<keyword evidence="3" id="KW-1185">Reference proteome</keyword>
<feature type="transmembrane region" description="Helical" evidence="1">
    <location>
        <begin position="53"/>
        <end position="78"/>
    </location>
</feature>
<dbReference type="Proteomes" id="UP000658127">
    <property type="component" value="Unassembled WGS sequence"/>
</dbReference>
<reference evidence="3" key="1">
    <citation type="journal article" date="2019" name="Int. J. Syst. Evol. Microbiol.">
        <title>The Global Catalogue of Microorganisms (GCM) 10K type strain sequencing project: providing services to taxonomists for standard genome sequencing and annotation.</title>
        <authorList>
            <consortium name="The Broad Institute Genomics Platform"/>
            <consortium name="The Broad Institute Genome Sequencing Center for Infectious Disease"/>
            <person name="Wu L."/>
            <person name="Ma J."/>
        </authorList>
    </citation>
    <scope>NUCLEOTIDE SEQUENCE [LARGE SCALE GENOMIC DNA]</scope>
    <source>
        <strain evidence="3">CGMCC 4.7329</strain>
    </source>
</reference>
<gene>
    <name evidence="2" type="ORF">GCM10011610_25830</name>
</gene>
<dbReference type="EMBL" id="BMNE01000003">
    <property type="protein sequence ID" value="GGN78378.1"/>
    <property type="molecule type" value="Genomic_DNA"/>
</dbReference>
<feature type="transmembrane region" description="Helical" evidence="1">
    <location>
        <begin position="23"/>
        <end position="41"/>
    </location>
</feature>
<keyword evidence="1" id="KW-1133">Transmembrane helix</keyword>
<accession>A0ABQ2KDF4</accession>
<keyword evidence="1" id="KW-0812">Transmembrane</keyword>
<organism evidence="2 3">
    <name type="scientific">Nocardia rhizosphaerihabitans</name>
    <dbReference type="NCBI Taxonomy" id="1691570"/>
    <lineage>
        <taxon>Bacteria</taxon>
        <taxon>Bacillati</taxon>
        <taxon>Actinomycetota</taxon>
        <taxon>Actinomycetes</taxon>
        <taxon>Mycobacteriales</taxon>
        <taxon>Nocardiaceae</taxon>
        <taxon>Nocardia</taxon>
    </lineage>
</organism>
<sequence>MTGQHISAVSDGPRNPLSPWRKGAAVVVVGLYAAAAVRLIVSGDWNDPAAKKLFSLTLVAAGLLLLIGVATAGSIPAWASAGVRQKRWSIRTIVATIIVVSLFIGGPGWFIVIGDFGDPIARLLNHTVTITLVVLYLIDWLPLQRSRR</sequence>
<name>A0ABQ2KDF4_9NOCA</name>
<feature type="transmembrane region" description="Helical" evidence="1">
    <location>
        <begin position="123"/>
        <end position="143"/>
    </location>
</feature>
<feature type="transmembrane region" description="Helical" evidence="1">
    <location>
        <begin position="90"/>
        <end position="111"/>
    </location>
</feature>
<evidence type="ECO:0000313" key="3">
    <source>
        <dbReference type="Proteomes" id="UP000658127"/>
    </source>
</evidence>
<keyword evidence="1" id="KW-0472">Membrane</keyword>